<proteinExistence type="predicted"/>
<reference evidence="1 2" key="1">
    <citation type="submission" date="2015-01" db="EMBL/GenBank/DDBJ databases">
        <title>Evolution of Trichinella species and genotypes.</title>
        <authorList>
            <person name="Korhonen P.K."/>
            <person name="Edoardo P."/>
            <person name="Giuseppe L.R."/>
            <person name="Gasser R.B."/>
        </authorList>
    </citation>
    <scope>NUCLEOTIDE SEQUENCE [LARGE SCALE GENOMIC DNA]</scope>
    <source>
        <strain evidence="1">ISS588</strain>
    </source>
</reference>
<organism evidence="1 2">
    <name type="scientific">Trichinella pseudospiralis</name>
    <name type="common">Parasitic roundworm</name>
    <dbReference type="NCBI Taxonomy" id="6337"/>
    <lineage>
        <taxon>Eukaryota</taxon>
        <taxon>Metazoa</taxon>
        <taxon>Ecdysozoa</taxon>
        <taxon>Nematoda</taxon>
        <taxon>Enoplea</taxon>
        <taxon>Dorylaimia</taxon>
        <taxon>Trichinellida</taxon>
        <taxon>Trichinellidae</taxon>
        <taxon>Trichinella</taxon>
    </lineage>
</organism>
<dbReference type="AlphaFoldDB" id="A0A0V1ICN9"/>
<protein>
    <submittedName>
        <fullName evidence="1">Uncharacterized protein</fullName>
    </submittedName>
</protein>
<evidence type="ECO:0000313" key="2">
    <source>
        <dbReference type="Proteomes" id="UP000054805"/>
    </source>
</evidence>
<sequence>MDSQILKFIFIWACVCVQYFASLSYHNYFLFCFPDVPELHLVPNHGGSMALYKKDCKGAVRTDLEVAAVIDRKHYVETCRKKRSPSPQYMTKKPMPGLLSHLHPDSFRVSSWCKPQCTNIRQSASSDSGIIW</sequence>
<name>A0A0V1ICN9_TRIPS</name>
<keyword evidence="2" id="KW-1185">Reference proteome</keyword>
<dbReference type="Proteomes" id="UP000054805">
    <property type="component" value="Unassembled WGS sequence"/>
</dbReference>
<gene>
    <name evidence="1" type="ORF">T4B_8860</name>
</gene>
<dbReference type="EMBL" id="JYDS01000267">
    <property type="protein sequence ID" value="KRZ19765.1"/>
    <property type="molecule type" value="Genomic_DNA"/>
</dbReference>
<evidence type="ECO:0000313" key="1">
    <source>
        <dbReference type="EMBL" id="KRZ19765.1"/>
    </source>
</evidence>
<comment type="caution">
    <text evidence="1">The sequence shown here is derived from an EMBL/GenBank/DDBJ whole genome shotgun (WGS) entry which is preliminary data.</text>
</comment>
<accession>A0A0V1ICN9</accession>